<dbReference type="PANTHER" id="PTHR30618">
    <property type="entry name" value="NCS1 FAMILY PURINE/PYRIMIDINE TRANSPORTER"/>
    <property type="match status" value="1"/>
</dbReference>
<proteinExistence type="inferred from homology"/>
<dbReference type="EMBL" id="JAPZBU010000009">
    <property type="protein sequence ID" value="KAJ5388908.1"/>
    <property type="molecule type" value="Genomic_DNA"/>
</dbReference>
<accession>A0A9X0B5I3</accession>
<dbReference type="GeneID" id="81375066"/>
<evidence type="ECO:0000256" key="3">
    <source>
        <dbReference type="ARBA" id="ARBA00022692"/>
    </source>
</evidence>
<evidence type="ECO:0000313" key="7">
    <source>
        <dbReference type="EMBL" id="KAJ5388908.1"/>
    </source>
</evidence>
<reference evidence="7" key="1">
    <citation type="submission" date="2022-12" db="EMBL/GenBank/DDBJ databases">
        <authorList>
            <person name="Petersen C."/>
        </authorList>
    </citation>
    <scope>NUCLEOTIDE SEQUENCE</scope>
    <source>
        <strain evidence="7">IBT 29677</strain>
    </source>
</reference>
<keyword evidence="5 6" id="KW-0472">Membrane</keyword>
<feature type="transmembrane region" description="Helical" evidence="6">
    <location>
        <begin position="278"/>
        <end position="295"/>
    </location>
</feature>
<dbReference type="Gene3D" id="1.10.4160.10">
    <property type="entry name" value="Hydantoin permease"/>
    <property type="match status" value="2"/>
</dbReference>
<dbReference type="GO" id="GO:0015205">
    <property type="term" value="F:nucleobase transmembrane transporter activity"/>
    <property type="evidence" value="ECO:0007669"/>
    <property type="project" value="TreeGrafter"/>
</dbReference>
<name>A0A9X0B5I3_9EURO</name>
<dbReference type="GO" id="GO:0005886">
    <property type="term" value="C:plasma membrane"/>
    <property type="evidence" value="ECO:0007669"/>
    <property type="project" value="TreeGrafter"/>
</dbReference>
<feature type="transmembrane region" description="Helical" evidence="6">
    <location>
        <begin position="307"/>
        <end position="326"/>
    </location>
</feature>
<keyword evidence="3 6" id="KW-0812">Transmembrane</keyword>
<comment type="subcellular location">
    <subcellularLocation>
        <location evidence="1">Membrane</location>
        <topology evidence="1">Multi-pass membrane protein</topology>
    </subcellularLocation>
</comment>
<evidence type="ECO:0000256" key="5">
    <source>
        <dbReference type="ARBA" id="ARBA00023136"/>
    </source>
</evidence>
<reference evidence="7" key="2">
    <citation type="journal article" date="2023" name="IMA Fungus">
        <title>Comparative genomic study of the Penicillium genus elucidates a diverse pangenome and 15 lateral gene transfer events.</title>
        <authorList>
            <person name="Petersen C."/>
            <person name="Sorensen T."/>
            <person name="Nielsen M.R."/>
            <person name="Sondergaard T.E."/>
            <person name="Sorensen J.L."/>
            <person name="Fitzpatrick D.A."/>
            <person name="Frisvad J.C."/>
            <person name="Nielsen K.L."/>
        </authorList>
    </citation>
    <scope>NUCLEOTIDE SEQUENCE</scope>
    <source>
        <strain evidence="7">IBT 29677</strain>
    </source>
</reference>
<feature type="transmembrane region" description="Helical" evidence="6">
    <location>
        <begin position="6"/>
        <end position="25"/>
    </location>
</feature>
<evidence type="ECO:0000313" key="8">
    <source>
        <dbReference type="Proteomes" id="UP001147747"/>
    </source>
</evidence>
<comment type="caution">
    <text evidence="7">The sequence shown here is derived from an EMBL/GenBank/DDBJ whole genome shotgun (WGS) entry which is preliminary data.</text>
</comment>
<gene>
    <name evidence="7" type="ORF">N7509_011449</name>
</gene>
<feature type="transmembrane region" description="Helical" evidence="6">
    <location>
        <begin position="356"/>
        <end position="384"/>
    </location>
</feature>
<dbReference type="InterPro" id="IPR001248">
    <property type="entry name" value="Pur-cyt_permease"/>
</dbReference>
<evidence type="ECO:0000256" key="4">
    <source>
        <dbReference type="ARBA" id="ARBA00022989"/>
    </source>
</evidence>
<evidence type="ECO:0000256" key="6">
    <source>
        <dbReference type="SAM" id="Phobius"/>
    </source>
</evidence>
<dbReference type="InterPro" id="IPR045225">
    <property type="entry name" value="Uracil/uridine/allantoin_perm"/>
</dbReference>
<evidence type="ECO:0000256" key="2">
    <source>
        <dbReference type="ARBA" id="ARBA00008974"/>
    </source>
</evidence>
<dbReference type="Proteomes" id="UP001147747">
    <property type="component" value="Unassembled WGS sequence"/>
</dbReference>
<protein>
    <submittedName>
        <fullName evidence="7">Uncharacterized protein</fullName>
    </submittedName>
</protein>
<dbReference type="OrthoDB" id="2018619at2759"/>
<dbReference type="Pfam" id="PF02133">
    <property type="entry name" value="Transp_cyt_pur"/>
    <property type="match status" value="2"/>
</dbReference>
<sequence length="438" mass="49006">MILSQWQFWLCVWIGYTIAALFVFLMGRITSIYRIPFTVTHRASSGIWGSFWPIFNRAAMAVSWHGVQVGYPSGECLTLMIQSIWPSYGNLPNTIPEGAGITTKQFVSFFLFWLGSLPALWFPIYKIRHLFTVKAYFSPSCAIAFFAWAIARAHGLGPIVTQSSTAHGSAFGLSLCKEYHELHRKICCLDRQQPRFYQIFSQTSGRTMASAFNYSSGLRYYLVHRHYCLTLLECHFWASRVESIDPFGYLGTNIAANSVSAGTNLTALLPRFCTIRRGGYLCAAIGLAMCLWTLVSSSSNITLCLSAYSVFLSAIAGIMASDYYLVRKGYLDIEDLYSARKNNLYYGIHSISWHGYAAYFCGLLINIVGFAGAVGVDILVGALYIYNVNYFSGFLVSGAVYWLLAWLVPISGTSVTWNEIPYEISSVPDLDEKKVEEV</sequence>
<keyword evidence="4 6" id="KW-1133">Transmembrane helix</keyword>
<feature type="transmembrane region" description="Helical" evidence="6">
    <location>
        <begin position="106"/>
        <end position="125"/>
    </location>
</feature>
<dbReference type="AlphaFoldDB" id="A0A9X0B5I3"/>
<evidence type="ECO:0000256" key="1">
    <source>
        <dbReference type="ARBA" id="ARBA00004141"/>
    </source>
</evidence>
<dbReference type="PANTHER" id="PTHR30618:SF2">
    <property type="entry name" value="ALLANTOIN PERMEASE-RELATED"/>
    <property type="match status" value="1"/>
</dbReference>
<organism evidence="7 8">
    <name type="scientific">Penicillium cosmopolitanum</name>
    <dbReference type="NCBI Taxonomy" id="1131564"/>
    <lineage>
        <taxon>Eukaryota</taxon>
        <taxon>Fungi</taxon>
        <taxon>Dikarya</taxon>
        <taxon>Ascomycota</taxon>
        <taxon>Pezizomycotina</taxon>
        <taxon>Eurotiomycetes</taxon>
        <taxon>Eurotiomycetidae</taxon>
        <taxon>Eurotiales</taxon>
        <taxon>Aspergillaceae</taxon>
        <taxon>Penicillium</taxon>
    </lineage>
</organism>
<comment type="similarity">
    <text evidence="2">Belongs to the purine-cytosine permease (2.A.39) family.</text>
</comment>
<keyword evidence="8" id="KW-1185">Reference proteome</keyword>
<dbReference type="RefSeq" id="XP_056486706.1">
    <property type="nucleotide sequence ID" value="XM_056636086.1"/>
</dbReference>
<feature type="transmembrane region" description="Helical" evidence="6">
    <location>
        <begin position="390"/>
        <end position="408"/>
    </location>
</feature>